<organism evidence="1 2">
    <name type="scientific">Malus domestica</name>
    <name type="common">Apple</name>
    <name type="synonym">Pyrus malus</name>
    <dbReference type="NCBI Taxonomy" id="3750"/>
    <lineage>
        <taxon>Eukaryota</taxon>
        <taxon>Viridiplantae</taxon>
        <taxon>Streptophyta</taxon>
        <taxon>Embryophyta</taxon>
        <taxon>Tracheophyta</taxon>
        <taxon>Spermatophyta</taxon>
        <taxon>Magnoliopsida</taxon>
        <taxon>eudicotyledons</taxon>
        <taxon>Gunneridae</taxon>
        <taxon>Pentapetalae</taxon>
        <taxon>rosids</taxon>
        <taxon>fabids</taxon>
        <taxon>Rosales</taxon>
        <taxon>Rosaceae</taxon>
        <taxon>Amygdaloideae</taxon>
        <taxon>Maleae</taxon>
        <taxon>Malus</taxon>
    </lineage>
</organism>
<keyword evidence="2" id="KW-1185">Reference proteome</keyword>
<name>A0A498IW83_MALDO</name>
<reference evidence="1 2" key="1">
    <citation type="submission" date="2018-10" db="EMBL/GenBank/DDBJ databases">
        <title>A high-quality apple genome assembly.</title>
        <authorList>
            <person name="Hu J."/>
        </authorList>
    </citation>
    <scope>NUCLEOTIDE SEQUENCE [LARGE SCALE GENOMIC DNA]</scope>
    <source>
        <strain evidence="2">cv. HFTH1</strain>
        <tissue evidence="1">Young leaf</tissue>
    </source>
</reference>
<gene>
    <name evidence="1" type="ORF">DVH24_034360</name>
</gene>
<accession>A0A498IW83</accession>
<dbReference type="AlphaFoldDB" id="A0A498IW83"/>
<evidence type="ECO:0000313" key="2">
    <source>
        <dbReference type="Proteomes" id="UP000290289"/>
    </source>
</evidence>
<proteinExistence type="predicted"/>
<evidence type="ECO:0000313" key="1">
    <source>
        <dbReference type="EMBL" id="RXH87460.1"/>
    </source>
</evidence>
<dbReference type="Proteomes" id="UP000290289">
    <property type="component" value="Chromosome 10"/>
</dbReference>
<dbReference type="EMBL" id="RDQH01000336">
    <property type="protein sequence ID" value="RXH87460.1"/>
    <property type="molecule type" value="Genomic_DNA"/>
</dbReference>
<comment type="caution">
    <text evidence="1">The sequence shown here is derived from an EMBL/GenBank/DDBJ whole genome shotgun (WGS) entry which is preliminary data.</text>
</comment>
<protein>
    <submittedName>
        <fullName evidence="1">Uncharacterized protein</fullName>
    </submittedName>
</protein>
<sequence length="190" mass="21499">MAQNLLYIEEHWKFGGGFGGFLRLRVDFDALRPLVTYCSMPCPTCGSYMIRFKYEGRVPFCFRKEGGSRQPELMTTTGEESRRIVMQKGNEHIPTSRLDIRSDYGHIWHLDSYGTQFTNGTLTIDVNGLSLENDWCDPQRLPPWTLKNVGGLLQAAKEVRANPTRFSVMDCFPPKTNIAEVDAQSLALAA</sequence>